<dbReference type="EMBL" id="VFPV01000003">
    <property type="protein sequence ID" value="TQN01663.1"/>
    <property type="molecule type" value="Genomic_DNA"/>
</dbReference>
<protein>
    <submittedName>
        <fullName evidence="3">Uncharacterized protein</fullName>
    </submittedName>
</protein>
<feature type="compositionally biased region" description="Gly residues" evidence="1">
    <location>
        <begin position="44"/>
        <end position="54"/>
    </location>
</feature>
<organism evidence="3 4">
    <name type="scientific">Acidovorax temperans</name>
    <dbReference type="NCBI Taxonomy" id="80878"/>
    <lineage>
        <taxon>Bacteria</taxon>
        <taxon>Pseudomonadati</taxon>
        <taxon>Pseudomonadota</taxon>
        <taxon>Betaproteobacteria</taxon>
        <taxon>Burkholderiales</taxon>
        <taxon>Comamonadaceae</taxon>
        <taxon>Acidovorax</taxon>
    </lineage>
</organism>
<evidence type="ECO:0000313" key="3">
    <source>
        <dbReference type="EMBL" id="TQN01663.1"/>
    </source>
</evidence>
<evidence type="ECO:0000256" key="2">
    <source>
        <dbReference type="SAM" id="Phobius"/>
    </source>
</evidence>
<dbReference type="RefSeq" id="WP_142084911.1">
    <property type="nucleotide sequence ID" value="NZ_DAMBBS010000011.1"/>
</dbReference>
<comment type="caution">
    <text evidence="3">The sequence shown here is derived from an EMBL/GenBank/DDBJ whole genome shotgun (WGS) entry which is preliminary data.</text>
</comment>
<dbReference type="Proteomes" id="UP000316993">
    <property type="component" value="Unassembled WGS sequence"/>
</dbReference>
<gene>
    <name evidence="3" type="ORF">BDD18_3632</name>
</gene>
<sequence length="77" mass="7974">MWQQWITGLIVALAAAYMVWRWLPAGLRKKLGRVHPAMGQSAGCGGGGGGGCSSCGGCSSSAAPRATVHAAERQERF</sequence>
<feature type="region of interest" description="Disordered" evidence="1">
    <location>
        <begin position="44"/>
        <end position="77"/>
    </location>
</feature>
<dbReference type="AlphaFoldDB" id="A0A543L2X9"/>
<keyword evidence="2" id="KW-0472">Membrane</keyword>
<keyword evidence="2" id="KW-1133">Transmembrane helix</keyword>
<evidence type="ECO:0000256" key="1">
    <source>
        <dbReference type="SAM" id="MobiDB-lite"/>
    </source>
</evidence>
<keyword evidence="2" id="KW-0812">Transmembrane</keyword>
<name>A0A543L2X9_9BURK</name>
<feature type="transmembrane region" description="Helical" evidence="2">
    <location>
        <begin position="6"/>
        <end position="23"/>
    </location>
</feature>
<evidence type="ECO:0000313" key="4">
    <source>
        <dbReference type="Proteomes" id="UP000316993"/>
    </source>
</evidence>
<proteinExistence type="predicted"/>
<accession>A0A543L2X9</accession>
<reference evidence="3 4" key="1">
    <citation type="submission" date="2019-06" db="EMBL/GenBank/DDBJ databases">
        <title>Genomic Encyclopedia of Archaeal and Bacterial Type Strains, Phase II (KMG-II): from individual species to whole genera.</title>
        <authorList>
            <person name="Goeker M."/>
        </authorList>
    </citation>
    <scope>NUCLEOTIDE SEQUENCE [LARGE SCALE GENOMIC DNA]</scope>
    <source>
        <strain evidence="3 4">DSM 7270</strain>
    </source>
</reference>